<proteinExistence type="predicted"/>
<reference evidence="2 3" key="1">
    <citation type="submission" date="2023-12" db="EMBL/GenBank/DDBJ databases">
        <title>Pseudomonas sp. T5W1.</title>
        <authorList>
            <person name="Maltman C."/>
        </authorList>
    </citation>
    <scope>NUCLEOTIDE SEQUENCE [LARGE SCALE GENOMIC DNA]</scope>
    <source>
        <strain evidence="2 3">T5W1</strain>
    </source>
</reference>
<dbReference type="RefSeq" id="WP_322948087.1">
    <property type="nucleotide sequence ID" value="NZ_JAYEET010000003.1"/>
</dbReference>
<keyword evidence="3" id="KW-1185">Reference proteome</keyword>
<dbReference type="Pfam" id="PF11604">
    <property type="entry name" value="CusF_Ec"/>
    <property type="match status" value="1"/>
</dbReference>
<dbReference type="Gene3D" id="2.40.50.320">
    <property type="entry name" value="Copper binding periplasmic protein CusF"/>
    <property type="match status" value="1"/>
</dbReference>
<protein>
    <submittedName>
        <fullName evidence="2">Copper-binding protein</fullName>
    </submittedName>
</protein>
<sequence length="107" mass="11134">MKNLLSVIALTSLLAGPVMASEQADAPATSSAAATSQGEVRKIDTANQKVTLRHGPLANLGMPPMTMVFKVQDAAQLEGLKVGDKVSFVAQQQGSQFVASELQAVQP</sequence>
<dbReference type="InterPro" id="IPR042230">
    <property type="entry name" value="CusF_sf"/>
</dbReference>
<organism evidence="2 3">
    <name type="scientific">Pseudomonas spirodelae</name>
    <dbReference type="NCBI Taxonomy" id="3101751"/>
    <lineage>
        <taxon>Bacteria</taxon>
        <taxon>Pseudomonadati</taxon>
        <taxon>Pseudomonadota</taxon>
        <taxon>Gammaproteobacteria</taxon>
        <taxon>Pseudomonadales</taxon>
        <taxon>Pseudomonadaceae</taxon>
        <taxon>Pseudomonas</taxon>
    </lineage>
</organism>
<dbReference type="Proteomes" id="UP001292571">
    <property type="component" value="Unassembled WGS sequence"/>
</dbReference>
<name>A0ABU5P4M7_9PSED</name>
<feature type="signal peptide" evidence="1">
    <location>
        <begin position="1"/>
        <end position="20"/>
    </location>
</feature>
<dbReference type="InterPro" id="IPR021647">
    <property type="entry name" value="CusF_Ec"/>
</dbReference>
<feature type="chain" id="PRO_5045097235" evidence="1">
    <location>
        <begin position="21"/>
        <end position="107"/>
    </location>
</feature>
<evidence type="ECO:0000313" key="3">
    <source>
        <dbReference type="Proteomes" id="UP001292571"/>
    </source>
</evidence>
<keyword evidence="1" id="KW-0732">Signal</keyword>
<accession>A0ABU5P4M7</accession>
<evidence type="ECO:0000313" key="2">
    <source>
        <dbReference type="EMBL" id="MEA1604617.1"/>
    </source>
</evidence>
<gene>
    <name evidence="2" type="ORF">SOP97_02135</name>
</gene>
<dbReference type="EMBL" id="JAYEET010000003">
    <property type="protein sequence ID" value="MEA1604617.1"/>
    <property type="molecule type" value="Genomic_DNA"/>
</dbReference>
<comment type="caution">
    <text evidence="2">The sequence shown here is derived from an EMBL/GenBank/DDBJ whole genome shotgun (WGS) entry which is preliminary data.</text>
</comment>
<evidence type="ECO:0000256" key="1">
    <source>
        <dbReference type="SAM" id="SignalP"/>
    </source>
</evidence>